<dbReference type="EMBL" id="CP017962">
    <property type="protein sequence ID" value="APC48295.1"/>
    <property type="molecule type" value="Genomic_DNA"/>
</dbReference>
<proteinExistence type="predicted"/>
<dbReference type="NCBIfam" id="TIGR01603">
    <property type="entry name" value="maj_tail_phi13"/>
    <property type="match status" value="1"/>
</dbReference>
<dbReference type="AlphaFoldDB" id="A0AAC9NKV7"/>
<dbReference type="KEGG" id="vhl:BME96_09000"/>
<dbReference type="RefSeq" id="WP_071648919.1">
    <property type="nucleotide sequence ID" value="NZ_CP017962.1"/>
</dbReference>
<dbReference type="Pfam" id="PF04630">
    <property type="entry name" value="Phage_TTP_1"/>
    <property type="match status" value="1"/>
</dbReference>
<protein>
    <recommendedName>
        <fullName evidence="3">Phage tail protein</fullName>
    </recommendedName>
</protein>
<accession>A0AAC9NKV7</accession>
<sequence length="210" mass="22863">MAEQKYYKSATGVDEFYYSELDETGASITLNDPELVDFAQTINIEMPQEAARAYGSNKTAEIAVSSGDVSVTAAFHRIPEEDKQRLFGLEKTETGLYAYGSNDSPPYVGVVFVKTFEDGSKEYVGLPKGMFMRPNQEAKTKEGGGVEFSSEETTAEFMDRKVAGFTEEKTVIFGRDAKGSTTARDAIFQAVFGRAYPSTTTTTTTTSAGS</sequence>
<evidence type="ECO:0000313" key="1">
    <source>
        <dbReference type="EMBL" id="APC48295.1"/>
    </source>
</evidence>
<dbReference type="Proteomes" id="UP000182945">
    <property type="component" value="Chromosome"/>
</dbReference>
<evidence type="ECO:0008006" key="3">
    <source>
        <dbReference type="Google" id="ProtNLM"/>
    </source>
</evidence>
<reference evidence="1 2" key="1">
    <citation type="submission" date="2016-11" db="EMBL/GenBank/DDBJ databases">
        <title>Complete genome sequencing of Virgibacillus halodenitrificans PDB-F2.</title>
        <authorList>
            <person name="Sun Z."/>
            <person name="Zhou Y."/>
            <person name="Li H."/>
        </authorList>
    </citation>
    <scope>NUCLEOTIDE SEQUENCE [LARGE SCALE GENOMIC DNA]</scope>
    <source>
        <strain evidence="1 2">PDB-F2</strain>
    </source>
</reference>
<gene>
    <name evidence="1" type="ORF">BME96_09000</name>
</gene>
<name>A0AAC9NKV7_VIRHA</name>
<organism evidence="1 2">
    <name type="scientific">Virgibacillus halodenitrificans</name>
    <name type="common">Bacillus halodenitrificans</name>
    <dbReference type="NCBI Taxonomy" id="1482"/>
    <lineage>
        <taxon>Bacteria</taxon>
        <taxon>Bacillati</taxon>
        <taxon>Bacillota</taxon>
        <taxon>Bacilli</taxon>
        <taxon>Bacillales</taxon>
        <taxon>Bacillaceae</taxon>
        <taxon>Virgibacillus</taxon>
    </lineage>
</organism>
<dbReference type="GeneID" id="71514529"/>
<dbReference type="InterPro" id="IPR006490">
    <property type="entry name" value="Maj_tail_phi13"/>
</dbReference>
<evidence type="ECO:0000313" key="2">
    <source>
        <dbReference type="Proteomes" id="UP000182945"/>
    </source>
</evidence>
<dbReference type="InterPro" id="IPR006724">
    <property type="entry name" value="Phage_TTP"/>
</dbReference>